<dbReference type="Proteomes" id="UP000194267">
    <property type="component" value="Unassembled WGS sequence"/>
</dbReference>
<protein>
    <recommendedName>
        <fullName evidence="1">Stage 0 sporulation protein A homolog</fullName>
    </recommendedName>
</protein>
<dbReference type="PANTHER" id="PTHR48111">
    <property type="entry name" value="REGULATOR OF RPOS"/>
    <property type="match status" value="1"/>
</dbReference>
<dbReference type="CDD" id="cd00383">
    <property type="entry name" value="trans_reg_C"/>
    <property type="match status" value="1"/>
</dbReference>
<evidence type="ECO:0000256" key="1">
    <source>
        <dbReference type="ARBA" id="ARBA00018672"/>
    </source>
</evidence>
<comment type="function">
    <text evidence="7">May play the central regulatory role in sporulation. It may be an element of the effector pathway responsible for the activation of sporulation genes in response to nutritional stress. Spo0A may act in concert with spo0H (a sigma factor) to control the expression of some genes that are critical to the sporulation process.</text>
</comment>
<feature type="modified residue" description="4-aspartylphosphate" evidence="8">
    <location>
        <position position="55"/>
    </location>
</feature>
<dbReference type="AlphaFoldDB" id="A0A1Y2T4Z3"/>
<dbReference type="GO" id="GO:0005829">
    <property type="term" value="C:cytosol"/>
    <property type="evidence" value="ECO:0007669"/>
    <property type="project" value="TreeGrafter"/>
</dbReference>
<evidence type="ECO:0000256" key="6">
    <source>
        <dbReference type="ARBA" id="ARBA00023163"/>
    </source>
</evidence>
<evidence type="ECO:0000256" key="4">
    <source>
        <dbReference type="ARBA" id="ARBA00023015"/>
    </source>
</evidence>
<dbReference type="SMART" id="SM00448">
    <property type="entry name" value="REC"/>
    <property type="match status" value="1"/>
</dbReference>
<comment type="caution">
    <text evidence="12">The sequence shown here is derived from an EMBL/GenBank/DDBJ whole genome shotgun (WGS) entry which is preliminary data.</text>
</comment>
<dbReference type="InterPro" id="IPR001867">
    <property type="entry name" value="OmpR/PhoB-type_DNA-bd"/>
</dbReference>
<dbReference type="CDD" id="cd17574">
    <property type="entry name" value="REC_OmpR"/>
    <property type="match status" value="1"/>
</dbReference>
<dbReference type="InterPro" id="IPR036388">
    <property type="entry name" value="WH-like_DNA-bd_sf"/>
</dbReference>
<dbReference type="Gene3D" id="3.40.50.2300">
    <property type="match status" value="1"/>
</dbReference>
<dbReference type="InterPro" id="IPR039420">
    <property type="entry name" value="WalR-like"/>
</dbReference>
<evidence type="ECO:0000256" key="3">
    <source>
        <dbReference type="ARBA" id="ARBA00023012"/>
    </source>
</evidence>
<dbReference type="GO" id="GO:0032993">
    <property type="term" value="C:protein-DNA complex"/>
    <property type="evidence" value="ECO:0007669"/>
    <property type="project" value="TreeGrafter"/>
</dbReference>
<dbReference type="InterPro" id="IPR011006">
    <property type="entry name" value="CheY-like_superfamily"/>
</dbReference>
<evidence type="ECO:0000259" key="11">
    <source>
        <dbReference type="PROSITE" id="PS51755"/>
    </source>
</evidence>
<dbReference type="FunFam" id="1.10.10.10:FF:000018">
    <property type="entry name" value="DNA-binding response regulator ResD"/>
    <property type="match status" value="1"/>
</dbReference>
<keyword evidence="4" id="KW-0805">Transcription regulation</keyword>
<dbReference type="SMART" id="SM00862">
    <property type="entry name" value="Trans_reg_C"/>
    <property type="match status" value="1"/>
</dbReference>
<dbReference type="PANTHER" id="PTHR48111:SF4">
    <property type="entry name" value="DNA-BINDING DUAL TRANSCRIPTIONAL REGULATOR OMPR"/>
    <property type="match status" value="1"/>
</dbReference>
<dbReference type="GO" id="GO:0000156">
    <property type="term" value="F:phosphorelay response regulator activity"/>
    <property type="evidence" value="ECO:0007669"/>
    <property type="project" value="TreeGrafter"/>
</dbReference>
<accession>A0A1Y2T4Z3</accession>
<dbReference type="Pfam" id="PF00072">
    <property type="entry name" value="Response_reg"/>
    <property type="match status" value="1"/>
</dbReference>
<name>A0A1Y2T4Z3_SYMTR</name>
<dbReference type="PROSITE" id="PS51755">
    <property type="entry name" value="OMPR_PHOB"/>
    <property type="match status" value="1"/>
</dbReference>
<dbReference type="SUPFAM" id="SSF52172">
    <property type="entry name" value="CheY-like"/>
    <property type="match status" value="1"/>
</dbReference>
<dbReference type="RefSeq" id="WP_375220850.1">
    <property type="nucleotide sequence ID" value="NZ_JACSIR010000008.1"/>
</dbReference>
<keyword evidence="3" id="KW-0902">Two-component regulatory system</keyword>
<dbReference type="Gene3D" id="6.10.250.690">
    <property type="match status" value="1"/>
</dbReference>
<organism evidence="12 13">
    <name type="scientific">Symbiobacterium thermophilum</name>
    <dbReference type="NCBI Taxonomy" id="2734"/>
    <lineage>
        <taxon>Bacteria</taxon>
        <taxon>Bacillati</taxon>
        <taxon>Bacillota</taxon>
        <taxon>Clostridia</taxon>
        <taxon>Eubacteriales</taxon>
        <taxon>Symbiobacteriaceae</taxon>
        <taxon>Symbiobacterium</taxon>
    </lineage>
</organism>
<evidence type="ECO:0000256" key="2">
    <source>
        <dbReference type="ARBA" id="ARBA00022553"/>
    </source>
</evidence>
<sequence>MSVARRILVADDDPKTLKVLEHALTAEGFAVIKASDGQEALDLALSQRPDLVILDVMMPKVDGFAVCGRIRAASAVPILLLTARGDSVDKVVGFRLGADDYVTKPFDLNELVLRVHAILRRMPTLPESRTLRFGHLEINRSTRTVHVGDRNPELTPREFDLLWLMASHPGHPFTRESLLARVWHGDAPTDQSTVTVCIRRLREKIEDNPAQPRWIKTVWGIGYKFDPAGAE</sequence>
<dbReference type="PROSITE" id="PS50110">
    <property type="entry name" value="RESPONSE_REGULATORY"/>
    <property type="match status" value="1"/>
</dbReference>
<dbReference type="InterPro" id="IPR001789">
    <property type="entry name" value="Sig_transdc_resp-reg_receiver"/>
</dbReference>
<dbReference type="FunFam" id="3.40.50.2300:FF:000001">
    <property type="entry name" value="DNA-binding response regulator PhoB"/>
    <property type="match status" value="1"/>
</dbReference>
<dbReference type="GO" id="GO:0000976">
    <property type="term" value="F:transcription cis-regulatory region binding"/>
    <property type="evidence" value="ECO:0007669"/>
    <property type="project" value="TreeGrafter"/>
</dbReference>
<reference evidence="13" key="1">
    <citation type="submission" date="2016-04" db="EMBL/GenBank/DDBJ databases">
        <authorList>
            <person name="Antunes L.P."/>
            <person name="Martins L.F."/>
            <person name="Pereira R.V."/>
            <person name="Thomas A.M."/>
            <person name="Barbosa D."/>
            <person name="Nascimento L."/>
            <person name="Silva G.M."/>
            <person name="Condomitti G.W."/>
            <person name="Digiampietri L.A."/>
            <person name="Lombardi K.C."/>
            <person name="Ramos P.L."/>
            <person name="Quaggio R.B."/>
            <person name="Oliveira J.C."/>
            <person name="Pascon R.C."/>
            <person name="Cruz J.B."/>
            <person name="Silva A.M."/>
            <person name="Setubal J.C."/>
        </authorList>
    </citation>
    <scope>NUCLEOTIDE SEQUENCE [LARGE SCALE GENOMIC DNA]</scope>
</reference>
<proteinExistence type="predicted"/>
<evidence type="ECO:0000256" key="5">
    <source>
        <dbReference type="ARBA" id="ARBA00023125"/>
    </source>
</evidence>
<feature type="domain" description="OmpR/PhoB-type" evidence="11">
    <location>
        <begin position="128"/>
        <end position="227"/>
    </location>
</feature>
<evidence type="ECO:0000256" key="7">
    <source>
        <dbReference type="ARBA" id="ARBA00024867"/>
    </source>
</evidence>
<dbReference type="EMBL" id="LWLV01000443">
    <property type="protein sequence ID" value="OTA41468.1"/>
    <property type="molecule type" value="Genomic_DNA"/>
</dbReference>
<dbReference type="Gene3D" id="1.10.10.10">
    <property type="entry name" value="Winged helix-like DNA-binding domain superfamily/Winged helix DNA-binding domain"/>
    <property type="match status" value="1"/>
</dbReference>
<evidence type="ECO:0000259" key="10">
    <source>
        <dbReference type="PROSITE" id="PS50110"/>
    </source>
</evidence>
<dbReference type="Pfam" id="PF00486">
    <property type="entry name" value="Trans_reg_C"/>
    <property type="match status" value="1"/>
</dbReference>
<keyword evidence="6" id="KW-0804">Transcription</keyword>
<keyword evidence="2 8" id="KW-0597">Phosphoprotein</keyword>
<evidence type="ECO:0000256" key="9">
    <source>
        <dbReference type="PROSITE-ProRule" id="PRU01091"/>
    </source>
</evidence>
<feature type="DNA-binding region" description="OmpR/PhoB-type" evidence="9">
    <location>
        <begin position="128"/>
        <end position="227"/>
    </location>
</feature>
<evidence type="ECO:0000313" key="12">
    <source>
        <dbReference type="EMBL" id="OTA41468.1"/>
    </source>
</evidence>
<evidence type="ECO:0000313" key="13">
    <source>
        <dbReference type="Proteomes" id="UP000194267"/>
    </source>
</evidence>
<evidence type="ECO:0000256" key="8">
    <source>
        <dbReference type="PROSITE-ProRule" id="PRU00169"/>
    </source>
</evidence>
<keyword evidence="5 9" id="KW-0238">DNA-binding</keyword>
<dbReference type="GO" id="GO:0006355">
    <property type="term" value="P:regulation of DNA-templated transcription"/>
    <property type="evidence" value="ECO:0007669"/>
    <property type="project" value="InterPro"/>
</dbReference>
<feature type="domain" description="Response regulatory" evidence="10">
    <location>
        <begin position="6"/>
        <end position="119"/>
    </location>
</feature>
<gene>
    <name evidence="12" type="ORF">A6D92_06430</name>
</gene>